<dbReference type="EMBL" id="JAMKFB020000023">
    <property type="protein sequence ID" value="KAL0158305.1"/>
    <property type="molecule type" value="Genomic_DNA"/>
</dbReference>
<accession>A0ABD0N9M6</accession>
<name>A0ABD0N9M6_CIRMR</name>
<gene>
    <name evidence="1" type="ORF">M9458_046381</name>
</gene>
<dbReference type="Proteomes" id="UP001529510">
    <property type="component" value="Unassembled WGS sequence"/>
</dbReference>
<evidence type="ECO:0000313" key="1">
    <source>
        <dbReference type="EMBL" id="KAL0158305.1"/>
    </source>
</evidence>
<feature type="non-terminal residue" evidence="1">
    <location>
        <position position="98"/>
    </location>
</feature>
<reference evidence="1 2" key="1">
    <citation type="submission" date="2024-05" db="EMBL/GenBank/DDBJ databases">
        <title>Genome sequencing and assembly of Indian major carp, Cirrhinus mrigala (Hamilton, 1822).</title>
        <authorList>
            <person name="Mohindra V."/>
            <person name="Chowdhury L.M."/>
            <person name="Lal K."/>
            <person name="Jena J.K."/>
        </authorList>
    </citation>
    <scope>NUCLEOTIDE SEQUENCE [LARGE SCALE GENOMIC DNA]</scope>
    <source>
        <strain evidence="1">CM1030</strain>
        <tissue evidence="1">Blood</tissue>
    </source>
</reference>
<comment type="caution">
    <text evidence="1">The sequence shown here is derived from an EMBL/GenBank/DDBJ whole genome shotgun (WGS) entry which is preliminary data.</text>
</comment>
<dbReference type="AlphaFoldDB" id="A0ABD0N9M6"/>
<evidence type="ECO:0000313" key="2">
    <source>
        <dbReference type="Proteomes" id="UP001529510"/>
    </source>
</evidence>
<keyword evidence="2" id="KW-1185">Reference proteome</keyword>
<feature type="non-terminal residue" evidence="1">
    <location>
        <position position="1"/>
    </location>
</feature>
<protein>
    <submittedName>
        <fullName evidence="1">Uncharacterized protein</fullName>
    </submittedName>
</protein>
<sequence>QHKQQFVIQQQPQILQRGQAQLLEAATIHPHTVQAVAIQPALPAQPQQCPIPLLPKVPVTCQQATIFHSTTAPMLSQSKAAPLQLTAVNVQIQPVQTQ</sequence>
<proteinExistence type="predicted"/>
<organism evidence="1 2">
    <name type="scientific">Cirrhinus mrigala</name>
    <name type="common">Mrigala</name>
    <dbReference type="NCBI Taxonomy" id="683832"/>
    <lineage>
        <taxon>Eukaryota</taxon>
        <taxon>Metazoa</taxon>
        <taxon>Chordata</taxon>
        <taxon>Craniata</taxon>
        <taxon>Vertebrata</taxon>
        <taxon>Euteleostomi</taxon>
        <taxon>Actinopterygii</taxon>
        <taxon>Neopterygii</taxon>
        <taxon>Teleostei</taxon>
        <taxon>Ostariophysi</taxon>
        <taxon>Cypriniformes</taxon>
        <taxon>Cyprinidae</taxon>
        <taxon>Labeoninae</taxon>
        <taxon>Labeonini</taxon>
        <taxon>Cirrhinus</taxon>
    </lineage>
</organism>